<dbReference type="Proteomes" id="UP000887458">
    <property type="component" value="Unassembled WGS sequence"/>
</dbReference>
<name>A0ABQ8JUX1_DERPT</name>
<evidence type="ECO:0000313" key="1">
    <source>
        <dbReference type="EMBL" id="KAH9426424.1"/>
    </source>
</evidence>
<dbReference type="EMBL" id="NJHN03000010">
    <property type="protein sequence ID" value="KAH9426424.1"/>
    <property type="molecule type" value="Genomic_DNA"/>
</dbReference>
<protein>
    <submittedName>
        <fullName evidence="1">Uncharacterized protein</fullName>
    </submittedName>
</protein>
<organism evidence="1 2">
    <name type="scientific">Dermatophagoides pteronyssinus</name>
    <name type="common">European house dust mite</name>
    <dbReference type="NCBI Taxonomy" id="6956"/>
    <lineage>
        <taxon>Eukaryota</taxon>
        <taxon>Metazoa</taxon>
        <taxon>Ecdysozoa</taxon>
        <taxon>Arthropoda</taxon>
        <taxon>Chelicerata</taxon>
        <taxon>Arachnida</taxon>
        <taxon>Acari</taxon>
        <taxon>Acariformes</taxon>
        <taxon>Sarcoptiformes</taxon>
        <taxon>Astigmata</taxon>
        <taxon>Psoroptidia</taxon>
        <taxon>Analgoidea</taxon>
        <taxon>Pyroglyphidae</taxon>
        <taxon>Dermatophagoidinae</taxon>
        <taxon>Dermatophagoides</taxon>
    </lineage>
</organism>
<keyword evidence="2" id="KW-1185">Reference proteome</keyword>
<comment type="caution">
    <text evidence="1">The sequence shown here is derived from an EMBL/GenBank/DDBJ whole genome shotgun (WGS) entry which is preliminary data.</text>
</comment>
<reference evidence="1 2" key="1">
    <citation type="journal article" date="2018" name="J. Allergy Clin. Immunol.">
        <title>High-quality assembly of Dermatophagoides pteronyssinus genome and transcriptome reveals a wide range of novel allergens.</title>
        <authorList>
            <person name="Liu X.Y."/>
            <person name="Yang K.Y."/>
            <person name="Wang M.Q."/>
            <person name="Kwok J.S."/>
            <person name="Zeng X."/>
            <person name="Yang Z."/>
            <person name="Xiao X.J."/>
            <person name="Lau C.P."/>
            <person name="Li Y."/>
            <person name="Huang Z.M."/>
            <person name="Ba J.G."/>
            <person name="Yim A.K."/>
            <person name="Ouyang C.Y."/>
            <person name="Ngai S.M."/>
            <person name="Chan T.F."/>
            <person name="Leung E.L."/>
            <person name="Liu L."/>
            <person name="Liu Z.G."/>
            <person name="Tsui S.K."/>
        </authorList>
    </citation>
    <scope>NUCLEOTIDE SEQUENCE [LARGE SCALE GENOMIC DNA]</scope>
    <source>
        <strain evidence="1">Derp</strain>
    </source>
</reference>
<feature type="non-terminal residue" evidence="1">
    <location>
        <position position="1"/>
    </location>
</feature>
<sequence length="25" mass="2926">LEIFSFVIFSESILLFVKNETTSDF</sequence>
<accession>A0ABQ8JUX1</accession>
<evidence type="ECO:0000313" key="2">
    <source>
        <dbReference type="Proteomes" id="UP000887458"/>
    </source>
</evidence>
<reference evidence="1 2" key="2">
    <citation type="journal article" date="2022" name="Mol. Biol. Evol.">
        <title>Comparative Genomics Reveals Insights into the Divergent Evolution of Astigmatic Mites and Household Pest Adaptations.</title>
        <authorList>
            <person name="Xiong Q."/>
            <person name="Wan A.T."/>
            <person name="Liu X."/>
            <person name="Fung C.S."/>
            <person name="Xiao X."/>
            <person name="Malainual N."/>
            <person name="Hou J."/>
            <person name="Wang L."/>
            <person name="Wang M."/>
            <person name="Yang K.Y."/>
            <person name="Cui Y."/>
            <person name="Leung E.L."/>
            <person name="Nong W."/>
            <person name="Shin S.K."/>
            <person name="Au S.W."/>
            <person name="Jeong K.Y."/>
            <person name="Chew F.T."/>
            <person name="Hui J.H."/>
            <person name="Leung T.F."/>
            <person name="Tungtrongchitr A."/>
            <person name="Zhong N."/>
            <person name="Liu Z."/>
            <person name="Tsui S.K."/>
        </authorList>
    </citation>
    <scope>NUCLEOTIDE SEQUENCE [LARGE SCALE GENOMIC DNA]</scope>
    <source>
        <strain evidence="1">Derp</strain>
    </source>
</reference>
<proteinExistence type="predicted"/>
<gene>
    <name evidence="1" type="ORF">DERP_010993</name>
</gene>